<feature type="domain" description="HTH tetR-type" evidence="6">
    <location>
        <begin position="6"/>
        <end position="66"/>
    </location>
</feature>
<dbReference type="Gene3D" id="1.10.357.10">
    <property type="entry name" value="Tetracycline Repressor, domain 2"/>
    <property type="match status" value="1"/>
</dbReference>
<evidence type="ECO:0000256" key="1">
    <source>
        <dbReference type="ARBA" id="ARBA00023015"/>
    </source>
</evidence>
<evidence type="ECO:0000259" key="6">
    <source>
        <dbReference type="PROSITE" id="PS50977"/>
    </source>
</evidence>
<keyword evidence="5" id="KW-1133">Transmembrane helix</keyword>
<proteinExistence type="predicted"/>
<dbReference type="OrthoDB" id="9789566at2"/>
<keyword evidence="3" id="KW-0804">Transcription</keyword>
<evidence type="ECO:0000256" key="5">
    <source>
        <dbReference type="SAM" id="Phobius"/>
    </source>
</evidence>
<dbReference type="EMBL" id="QTJV01000014">
    <property type="protein sequence ID" value="RFM31386.1"/>
    <property type="molecule type" value="Genomic_DNA"/>
</dbReference>
<feature type="DNA-binding region" description="H-T-H motif" evidence="4">
    <location>
        <begin position="29"/>
        <end position="48"/>
    </location>
</feature>
<dbReference type="PANTHER" id="PTHR30055">
    <property type="entry name" value="HTH-TYPE TRANSCRIPTIONAL REGULATOR RUTR"/>
    <property type="match status" value="1"/>
</dbReference>
<organism evidence="7 8">
    <name type="scientific">Chitinophaga silvisoli</name>
    <dbReference type="NCBI Taxonomy" id="2291814"/>
    <lineage>
        <taxon>Bacteria</taxon>
        <taxon>Pseudomonadati</taxon>
        <taxon>Bacteroidota</taxon>
        <taxon>Chitinophagia</taxon>
        <taxon>Chitinophagales</taxon>
        <taxon>Chitinophagaceae</taxon>
        <taxon>Chitinophaga</taxon>
    </lineage>
</organism>
<dbReference type="InterPro" id="IPR009057">
    <property type="entry name" value="Homeodomain-like_sf"/>
</dbReference>
<dbReference type="Proteomes" id="UP000261174">
    <property type="component" value="Unassembled WGS sequence"/>
</dbReference>
<dbReference type="Pfam" id="PF00440">
    <property type="entry name" value="TetR_N"/>
    <property type="match status" value="1"/>
</dbReference>
<feature type="transmembrane region" description="Helical" evidence="5">
    <location>
        <begin position="146"/>
        <end position="166"/>
    </location>
</feature>
<dbReference type="PROSITE" id="PS50977">
    <property type="entry name" value="HTH_TETR_2"/>
    <property type="match status" value="1"/>
</dbReference>
<evidence type="ECO:0000313" key="7">
    <source>
        <dbReference type="EMBL" id="RFM31386.1"/>
    </source>
</evidence>
<gene>
    <name evidence="7" type="ORF">DXN04_28825</name>
</gene>
<evidence type="ECO:0000313" key="8">
    <source>
        <dbReference type="Proteomes" id="UP000261174"/>
    </source>
</evidence>
<dbReference type="PANTHER" id="PTHR30055:SF234">
    <property type="entry name" value="HTH-TYPE TRANSCRIPTIONAL REGULATOR BETI"/>
    <property type="match status" value="1"/>
</dbReference>
<dbReference type="InterPro" id="IPR001647">
    <property type="entry name" value="HTH_TetR"/>
</dbReference>
<accession>A0A3E1NTZ4</accession>
<dbReference type="GO" id="GO:0003700">
    <property type="term" value="F:DNA-binding transcription factor activity"/>
    <property type="evidence" value="ECO:0007669"/>
    <property type="project" value="TreeGrafter"/>
</dbReference>
<keyword evidence="5" id="KW-0812">Transmembrane</keyword>
<evidence type="ECO:0000256" key="3">
    <source>
        <dbReference type="ARBA" id="ARBA00023163"/>
    </source>
</evidence>
<evidence type="ECO:0000256" key="4">
    <source>
        <dbReference type="PROSITE-ProRule" id="PRU00335"/>
    </source>
</evidence>
<keyword evidence="1" id="KW-0805">Transcription regulation</keyword>
<dbReference type="PRINTS" id="PR00455">
    <property type="entry name" value="HTHTETR"/>
</dbReference>
<keyword evidence="2 4" id="KW-0238">DNA-binding</keyword>
<dbReference type="SUPFAM" id="SSF46689">
    <property type="entry name" value="Homeodomain-like"/>
    <property type="match status" value="1"/>
</dbReference>
<dbReference type="GO" id="GO:0000976">
    <property type="term" value="F:transcription cis-regulatory region binding"/>
    <property type="evidence" value="ECO:0007669"/>
    <property type="project" value="TreeGrafter"/>
</dbReference>
<dbReference type="AlphaFoldDB" id="A0A3E1NTZ4"/>
<protein>
    <submittedName>
        <fullName evidence="7">TetR/AcrR family transcriptional regulator</fullName>
    </submittedName>
</protein>
<sequence length="197" mass="22714">MDDKSISTEEKIKAAARTIFTRKGYAATKTRDIAEEAGMNLALLNYYFRSKEKLFEIIMAENLKKLFGILAPILNDQSKTLDEKLSSVARGYIDMLFQNPDLPLFVLSELRQNPGWLRETLNVDNYVLGSHLMVQLQEKKKDINPIQFLISFLGMLIFPFAARPILQGTAAINDDQYNQLMEERKKLIPMWMKCMLE</sequence>
<dbReference type="InterPro" id="IPR050109">
    <property type="entry name" value="HTH-type_TetR-like_transc_reg"/>
</dbReference>
<comment type="caution">
    <text evidence="7">The sequence shown here is derived from an EMBL/GenBank/DDBJ whole genome shotgun (WGS) entry which is preliminary data.</text>
</comment>
<reference evidence="7 8" key="1">
    <citation type="submission" date="2018-08" db="EMBL/GenBank/DDBJ databases">
        <title>Chitinophaga sp. K20C18050901, a novel bacterium isolated from forest soil.</title>
        <authorList>
            <person name="Wang C."/>
        </authorList>
    </citation>
    <scope>NUCLEOTIDE SEQUENCE [LARGE SCALE GENOMIC DNA]</scope>
    <source>
        <strain evidence="7 8">K20C18050901</strain>
    </source>
</reference>
<evidence type="ECO:0000256" key="2">
    <source>
        <dbReference type="ARBA" id="ARBA00023125"/>
    </source>
</evidence>
<keyword evidence="5" id="KW-0472">Membrane</keyword>
<keyword evidence="8" id="KW-1185">Reference proteome</keyword>
<name>A0A3E1NTZ4_9BACT</name>
<dbReference type="RefSeq" id="WP_116856884.1">
    <property type="nucleotide sequence ID" value="NZ_QTJV01000014.1"/>
</dbReference>